<dbReference type="GO" id="GO:0016987">
    <property type="term" value="F:sigma factor activity"/>
    <property type="evidence" value="ECO:0007669"/>
    <property type="project" value="UniProtKB-KW"/>
</dbReference>
<dbReference type="InterPro" id="IPR013324">
    <property type="entry name" value="RNA_pol_sigma_r3/r4-like"/>
</dbReference>
<dbReference type="Pfam" id="PF04545">
    <property type="entry name" value="Sigma70_r4"/>
    <property type="match status" value="1"/>
</dbReference>
<keyword evidence="4" id="KW-0238">DNA-binding</keyword>
<dbReference type="OrthoDB" id="9784272at2"/>
<comment type="caution">
    <text evidence="8">The sequence shown here is derived from an EMBL/GenBank/DDBJ whole genome shotgun (WGS) entry which is preliminary data.</text>
</comment>
<keyword evidence="3" id="KW-0731">Sigma factor</keyword>
<sequence>MYQRPATRTGSDHLDHLLVRVADGDEAAFAALYREVAAPVHGLARRILHSTVHAEEVVQEVLLEVWRTAPRYRPERGTALAWVLTMAHRRAVDRVRSVRAARAREERDARRAGPVGGSVPEQVEERIEAQRVRSGLARLTGAQRESLVLAYYGGYSQSDIARILDLPLGTVKSRMRAGLRRLRTAYEEA</sequence>
<evidence type="ECO:0000259" key="6">
    <source>
        <dbReference type="Pfam" id="PF04542"/>
    </source>
</evidence>
<dbReference type="Proteomes" id="UP000248039">
    <property type="component" value="Unassembled WGS sequence"/>
</dbReference>
<dbReference type="InterPro" id="IPR039425">
    <property type="entry name" value="RNA_pol_sigma-70-like"/>
</dbReference>
<evidence type="ECO:0000256" key="1">
    <source>
        <dbReference type="ARBA" id="ARBA00010641"/>
    </source>
</evidence>
<dbReference type="Gene3D" id="1.10.1740.10">
    <property type="match status" value="1"/>
</dbReference>
<dbReference type="GO" id="GO:0006352">
    <property type="term" value="P:DNA-templated transcription initiation"/>
    <property type="evidence" value="ECO:0007669"/>
    <property type="project" value="InterPro"/>
</dbReference>
<comment type="similarity">
    <text evidence="1">Belongs to the sigma-70 factor family. ECF subfamily.</text>
</comment>
<dbReference type="SUPFAM" id="SSF88659">
    <property type="entry name" value="Sigma3 and sigma4 domains of RNA polymerase sigma factors"/>
    <property type="match status" value="1"/>
</dbReference>
<dbReference type="NCBIfam" id="TIGR02937">
    <property type="entry name" value="sigma70-ECF"/>
    <property type="match status" value="1"/>
</dbReference>
<name>A0A2V4P418_9ACTN</name>
<protein>
    <submittedName>
        <fullName evidence="8">RNA polymerase subunit sigma</fullName>
    </submittedName>
</protein>
<proteinExistence type="inferred from homology"/>
<keyword evidence="5" id="KW-0804">Transcription</keyword>
<evidence type="ECO:0000256" key="2">
    <source>
        <dbReference type="ARBA" id="ARBA00023015"/>
    </source>
</evidence>
<evidence type="ECO:0000313" key="9">
    <source>
        <dbReference type="Proteomes" id="UP000248039"/>
    </source>
</evidence>
<evidence type="ECO:0000259" key="7">
    <source>
        <dbReference type="Pfam" id="PF04545"/>
    </source>
</evidence>
<feature type="domain" description="RNA polymerase sigma-70 region 4" evidence="7">
    <location>
        <begin position="136"/>
        <end position="183"/>
    </location>
</feature>
<keyword evidence="2" id="KW-0805">Transcription regulation</keyword>
<dbReference type="InterPro" id="IPR007630">
    <property type="entry name" value="RNA_pol_sigma70_r4"/>
</dbReference>
<evidence type="ECO:0000256" key="3">
    <source>
        <dbReference type="ARBA" id="ARBA00023082"/>
    </source>
</evidence>
<dbReference type="InterPro" id="IPR014284">
    <property type="entry name" value="RNA_pol_sigma-70_dom"/>
</dbReference>
<evidence type="ECO:0000256" key="5">
    <source>
        <dbReference type="ARBA" id="ARBA00023163"/>
    </source>
</evidence>
<dbReference type="CDD" id="cd06171">
    <property type="entry name" value="Sigma70_r4"/>
    <property type="match status" value="1"/>
</dbReference>
<accession>A0A2V4P418</accession>
<dbReference type="PANTHER" id="PTHR43133:SF66">
    <property type="entry name" value="ECF RNA POLYMERASE SIGMA FACTOR SIGK"/>
    <property type="match status" value="1"/>
</dbReference>
<dbReference type="Pfam" id="PF04542">
    <property type="entry name" value="Sigma70_r2"/>
    <property type="match status" value="1"/>
</dbReference>
<organism evidence="8 9">
    <name type="scientific">Streptomyces tateyamensis</name>
    <dbReference type="NCBI Taxonomy" id="565073"/>
    <lineage>
        <taxon>Bacteria</taxon>
        <taxon>Bacillati</taxon>
        <taxon>Actinomycetota</taxon>
        <taxon>Actinomycetes</taxon>
        <taxon>Kitasatosporales</taxon>
        <taxon>Streptomycetaceae</taxon>
        <taxon>Streptomyces</taxon>
    </lineage>
</organism>
<dbReference type="Gene3D" id="1.10.10.10">
    <property type="entry name" value="Winged helix-like DNA-binding domain superfamily/Winged helix DNA-binding domain"/>
    <property type="match status" value="1"/>
</dbReference>
<dbReference type="EMBL" id="PYBW01000024">
    <property type="protein sequence ID" value="PYC84756.1"/>
    <property type="molecule type" value="Genomic_DNA"/>
</dbReference>
<evidence type="ECO:0000256" key="4">
    <source>
        <dbReference type="ARBA" id="ARBA00023125"/>
    </source>
</evidence>
<keyword evidence="9" id="KW-1185">Reference proteome</keyword>
<dbReference type="SUPFAM" id="SSF88946">
    <property type="entry name" value="Sigma2 domain of RNA polymerase sigma factors"/>
    <property type="match status" value="1"/>
</dbReference>
<dbReference type="InterPro" id="IPR013325">
    <property type="entry name" value="RNA_pol_sigma_r2"/>
</dbReference>
<dbReference type="InterPro" id="IPR036388">
    <property type="entry name" value="WH-like_DNA-bd_sf"/>
</dbReference>
<dbReference type="PANTHER" id="PTHR43133">
    <property type="entry name" value="RNA POLYMERASE ECF-TYPE SIGMA FACTO"/>
    <property type="match status" value="1"/>
</dbReference>
<dbReference type="InterPro" id="IPR007627">
    <property type="entry name" value="RNA_pol_sigma70_r2"/>
</dbReference>
<evidence type="ECO:0000313" key="8">
    <source>
        <dbReference type="EMBL" id="PYC84756.1"/>
    </source>
</evidence>
<dbReference type="GO" id="GO:0003677">
    <property type="term" value="F:DNA binding"/>
    <property type="evidence" value="ECO:0007669"/>
    <property type="project" value="UniProtKB-KW"/>
</dbReference>
<reference evidence="8 9" key="1">
    <citation type="submission" date="2018-03" db="EMBL/GenBank/DDBJ databases">
        <title>Bioinformatic expansion and discovery of thiopeptide antibiotics.</title>
        <authorList>
            <person name="Schwalen C.J."/>
            <person name="Hudson G.A."/>
            <person name="Mitchell D.A."/>
        </authorList>
    </citation>
    <scope>NUCLEOTIDE SEQUENCE [LARGE SCALE GENOMIC DNA]</scope>
    <source>
        <strain evidence="8 9">ATCC 21389</strain>
    </source>
</reference>
<feature type="domain" description="RNA polymerase sigma-70 region 2" evidence="6">
    <location>
        <begin position="32"/>
        <end position="98"/>
    </location>
</feature>
<gene>
    <name evidence="8" type="ORF">C7C46_07445</name>
</gene>
<dbReference type="AlphaFoldDB" id="A0A2V4P418"/>